<keyword evidence="3" id="KW-0808">Transferase</keyword>
<protein>
    <submittedName>
        <fullName evidence="3">Glycosyltransferase group 1</fullName>
    </submittedName>
</protein>
<organism evidence="3 4">
    <name type="scientific">Candidatus Scalindua rubra</name>
    <dbReference type="NCBI Taxonomy" id="1872076"/>
    <lineage>
        <taxon>Bacteria</taxon>
        <taxon>Pseudomonadati</taxon>
        <taxon>Planctomycetota</taxon>
        <taxon>Candidatus Brocadiia</taxon>
        <taxon>Candidatus Brocadiales</taxon>
        <taxon>Candidatus Scalinduaceae</taxon>
        <taxon>Candidatus Scalindua</taxon>
    </lineage>
</organism>
<evidence type="ECO:0000313" key="4">
    <source>
        <dbReference type="Proteomes" id="UP000094056"/>
    </source>
</evidence>
<evidence type="ECO:0000259" key="1">
    <source>
        <dbReference type="Pfam" id="PF00534"/>
    </source>
</evidence>
<dbReference type="PANTHER" id="PTHR45947">
    <property type="entry name" value="SULFOQUINOVOSYL TRANSFERASE SQD2"/>
    <property type="match status" value="1"/>
</dbReference>
<name>A0A1E3XE60_9BACT</name>
<dbReference type="InterPro" id="IPR050194">
    <property type="entry name" value="Glycosyltransferase_grp1"/>
</dbReference>
<dbReference type="Gene3D" id="3.40.50.2000">
    <property type="entry name" value="Glycogen Phosphorylase B"/>
    <property type="match status" value="2"/>
</dbReference>
<gene>
    <name evidence="3" type="ORF">SCARUB_01625</name>
</gene>
<reference evidence="3 4" key="1">
    <citation type="submission" date="2016-07" db="EMBL/GenBank/DDBJ databases">
        <title>Draft genome of Scalindua rubra, obtained from a brine-seawater interface in the Red Sea, sheds light on salt adaptation in anammox bacteria.</title>
        <authorList>
            <person name="Speth D.R."/>
            <person name="Lagkouvardos I."/>
            <person name="Wang Y."/>
            <person name="Qian P.-Y."/>
            <person name="Dutilh B.E."/>
            <person name="Jetten M.S."/>
        </authorList>
    </citation>
    <scope>NUCLEOTIDE SEQUENCE [LARGE SCALE GENOMIC DNA]</scope>
    <source>
        <strain evidence="3">BSI-1</strain>
    </source>
</reference>
<dbReference type="EMBL" id="MAYW01000034">
    <property type="protein sequence ID" value="ODS33234.1"/>
    <property type="molecule type" value="Genomic_DNA"/>
</dbReference>
<dbReference type="Proteomes" id="UP000094056">
    <property type="component" value="Unassembled WGS sequence"/>
</dbReference>
<dbReference type="InterPro" id="IPR001296">
    <property type="entry name" value="Glyco_trans_1"/>
</dbReference>
<dbReference type="GO" id="GO:0016757">
    <property type="term" value="F:glycosyltransferase activity"/>
    <property type="evidence" value="ECO:0007669"/>
    <property type="project" value="InterPro"/>
</dbReference>
<dbReference type="AlphaFoldDB" id="A0A1E3XE60"/>
<accession>A0A1E3XE60</accession>
<evidence type="ECO:0000259" key="2">
    <source>
        <dbReference type="Pfam" id="PF13439"/>
    </source>
</evidence>
<evidence type="ECO:0000313" key="3">
    <source>
        <dbReference type="EMBL" id="ODS33234.1"/>
    </source>
</evidence>
<dbReference type="Pfam" id="PF13439">
    <property type="entry name" value="Glyco_transf_4"/>
    <property type="match status" value="1"/>
</dbReference>
<dbReference type="InterPro" id="IPR028098">
    <property type="entry name" value="Glyco_trans_4-like_N"/>
</dbReference>
<dbReference type="PANTHER" id="PTHR45947:SF3">
    <property type="entry name" value="SULFOQUINOVOSYL TRANSFERASE SQD2"/>
    <property type="match status" value="1"/>
</dbReference>
<feature type="domain" description="Glycosyltransferase subfamily 4-like N-terminal" evidence="2">
    <location>
        <begin position="13"/>
        <end position="181"/>
    </location>
</feature>
<feature type="domain" description="Glycosyl transferase family 1" evidence="1">
    <location>
        <begin position="188"/>
        <end position="354"/>
    </location>
</feature>
<proteinExistence type="predicted"/>
<sequence length="391" mass="44449">MINVLYFIPTFGPGGTEKIVLNLCNLISPDRFKTNVCTFQTGEFEKELKKGQSVFTLVNGNSRPKSIIRKGLNFVDRIKLLNQILKEESIDILHTHHLGPFIHALPTLRKRQSIKWLHTEHPRPDIDGIYSKSELNVCKYLFRFPDILTGVSNATSSYFYNDARVPKDKVITILNGVDTEQFTKLEERTFLRKELKFSENEQIIGIVGNLRKEKNHKTLINAFSKVHCKLPSSRLIIIGDGECRRELEELVSELDIVDYVHFLGYRLDVPEIMSAIDVYCLPSSFEGMPLSIIEAWAVGKPVVATDVIGIKELVRHGENGVLVPSDNPERLAEGLIKVLIDGNLREKISRNGQKFALENCTVERMVKQYEDLYLKLMNGKVHTNIFPTNGA</sequence>
<dbReference type="PATRIC" id="fig|1872076.5.peg.1902"/>
<comment type="caution">
    <text evidence="3">The sequence shown here is derived from an EMBL/GenBank/DDBJ whole genome shotgun (WGS) entry which is preliminary data.</text>
</comment>
<dbReference type="Pfam" id="PF00534">
    <property type="entry name" value="Glycos_transf_1"/>
    <property type="match status" value="1"/>
</dbReference>
<dbReference type="SUPFAM" id="SSF53756">
    <property type="entry name" value="UDP-Glycosyltransferase/glycogen phosphorylase"/>
    <property type="match status" value="1"/>
</dbReference>